<keyword evidence="2" id="KW-1185">Reference proteome</keyword>
<dbReference type="AlphaFoldDB" id="A0A5B7F8G1"/>
<protein>
    <submittedName>
        <fullName evidence="1">Uncharacterized protein</fullName>
    </submittedName>
</protein>
<comment type="caution">
    <text evidence="1">The sequence shown here is derived from an EMBL/GenBank/DDBJ whole genome shotgun (WGS) entry which is preliminary data.</text>
</comment>
<gene>
    <name evidence="1" type="ORF">E2C01_036329</name>
</gene>
<evidence type="ECO:0000313" key="2">
    <source>
        <dbReference type="Proteomes" id="UP000324222"/>
    </source>
</evidence>
<organism evidence="1 2">
    <name type="scientific">Portunus trituberculatus</name>
    <name type="common">Swimming crab</name>
    <name type="synonym">Neptunus trituberculatus</name>
    <dbReference type="NCBI Taxonomy" id="210409"/>
    <lineage>
        <taxon>Eukaryota</taxon>
        <taxon>Metazoa</taxon>
        <taxon>Ecdysozoa</taxon>
        <taxon>Arthropoda</taxon>
        <taxon>Crustacea</taxon>
        <taxon>Multicrustacea</taxon>
        <taxon>Malacostraca</taxon>
        <taxon>Eumalacostraca</taxon>
        <taxon>Eucarida</taxon>
        <taxon>Decapoda</taxon>
        <taxon>Pleocyemata</taxon>
        <taxon>Brachyura</taxon>
        <taxon>Eubrachyura</taxon>
        <taxon>Portunoidea</taxon>
        <taxon>Portunidae</taxon>
        <taxon>Portuninae</taxon>
        <taxon>Portunus</taxon>
    </lineage>
</organism>
<dbReference type="EMBL" id="VSRR010005536">
    <property type="protein sequence ID" value="MPC42702.1"/>
    <property type="molecule type" value="Genomic_DNA"/>
</dbReference>
<accession>A0A5B7F8G1</accession>
<proteinExistence type="predicted"/>
<reference evidence="1 2" key="1">
    <citation type="submission" date="2019-05" db="EMBL/GenBank/DDBJ databases">
        <title>Another draft genome of Portunus trituberculatus and its Hox gene families provides insights of decapod evolution.</title>
        <authorList>
            <person name="Jeong J.-H."/>
            <person name="Song I."/>
            <person name="Kim S."/>
            <person name="Choi T."/>
            <person name="Kim D."/>
            <person name="Ryu S."/>
            <person name="Kim W."/>
        </authorList>
    </citation>
    <scope>NUCLEOTIDE SEQUENCE [LARGE SCALE GENOMIC DNA]</scope>
    <source>
        <tissue evidence="1">Muscle</tissue>
    </source>
</reference>
<evidence type="ECO:0000313" key="1">
    <source>
        <dbReference type="EMBL" id="MPC42702.1"/>
    </source>
</evidence>
<dbReference type="Proteomes" id="UP000324222">
    <property type="component" value="Unassembled WGS sequence"/>
</dbReference>
<name>A0A5B7F8G1_PORTR</name>
<sequence>MILSSDGKTTPDPVARRRILGPPRQSLVHCCTIPQMTLPPEQDNTSTQTCAHTISNANINIIDMALQLWSSGGVGWLLDTVPGGDCGDGVLCSRTPTDEGLGVDEVTHSIINFSRRGYLLALDKPPAADLALVWPLPSVDPDVSLEMVLPLELARTILAFMDACVIPWCAEPVQPTKWVTDWEHSLQCQ</sequence>